<proteinExistence type="predicted"/>
<keyword evidence="3" id="KW-1185">Reference proteome</keyword>
<dbReference type="KEGG" id="cdet:87945893"/>
<evidence type="ECO:0000313" key="2">
    <source>
        <dbReference type="EMBL" id="WQF84376.1"/>
    </source>
</evidence>
<organism evidence="2 3">
    <name type="scientific">Colletotrichum destructivum</name>
    <dbReference type="NCBI Taxonomy" id="34406"/>
    <lineage>
        <taxon>Eukaryota</taxon>
        <taxon>Fungi</taxon>
        <taxon>Dikarya</taxon>
        <taxon>Ascomycota</taxon>
        <taxon>Pezizomycotina</taxon>
        <taxon>Sordariomycetes</taxon>
        <taxon>Hypocreomycetidae</taxon>
        <taxon>Glomerellales</taxon>
        <taxon>Glomerellaceae</taxon>
        <taxon>Colletotrichum</taxon>
        <taxon>Colletotrichum destructivum species complex</taxon>
    </lineage>
</organism>
<gene>
    <name evidence="2" type="ORF">CDEST_09390</name>
</gene>
<feature type="compositionally biased region" description="Polar residues" evidence="1">
    <location>
        <begin position="75"/>
        <end position="87"/>
    </location>
</feature>
<feature type="region of interest" description="Disordered" evidence="1">
    <location>
        <begin position="70"/>
        <end position="108"/>
    </location>
</feature>
<dbReference type="EMBL" id="CP137310">
    <property type="protein sequence ID" value="WQF84376.1"/>
    <property type="molecule type" value="Genomic_DNA"/>
</dbReference>
<evidence type="ECO:0000313" key="3">
    <source>
        <dbReference type="Proteomes" id="UP001322277"/>
    </source>
</evidence>
<evidence type="ECO:0000256" key="1">
    <source>
        <dbReference type="SAM" id="MobiDB-lite"/>
    </source>
</evidence>
<dbReference type="RefSeq" id="XP_062781600.1">
    <property type="nucleotide sequence ID" value="XM_062925549.1"/>
</dbReference>
<reference evidence="3" key="1">
    <citation type="journal article" date="2023" name="bioRxiv">
        <title>Complete genome of the Medicago anthracnose fungus, Colletotrichum destructivum, reveals a mini-chromosome-like region within a core chromosome.</title>
        <authorList>
            <person name="Lapalu N."/>
            <person name="Simon A."/>
            <person name="Lu A."/>
            <person name="Plaumann P.-L."/>
            <person name="Amselem J."/>
            <person name="Pigne S."/>
            <person name="Auger A."/>
            <person name="Koch C."/>
            <person name="Dallery J.-F."/>
            <person name="O'Connell R.J."/>
        </authorList>
    </citation>
    <scope>NUCLEOTIDE SEQUENCE [LARGE SCALE GENOMIC DNA]</scope>
    <source>
        <strain evidence="3">CBS 520.97</strain>
    </source>
</reference>
<dbReference type="AlphaFoldDB" id="A0AAX4IMM6"/>
<dbReference type="GeneID" id="87945893"/>
<name>A0AAX4IMM6_9PEZI</name>
<dbReference type="Proteomes" id="UP001322277">
    <property type="component" value="Chromosome 6"/>
</dbReference>
<sequence>MGITRTLMDLLNSPPPQTNKTAATSPLVHLLTHICHSSRDFLTGPFRLAYCRCPSSVFLAAAAASAPELQWDPTPRSSMPLTTTSPPDSGYSWPTGRIPAGTTSRVGM</sequence>
<accession>A0AAX4IMM6</accession>
<protein>
    <submittedName>
        <fullName evidence="2">Uncharacterized protein</fullName>
    </submittedName>
</protein>